<reference evidence="3 4" key="1">
    <citation type="submission" date="2020-07" db="EMBL/GenBank/DDBJ databases">
        <authorList>
            <person name="Feng H."/>
        </authorList>
    </citation>
    <scope>NUCLEOTIDE SEQUENCE [LARGE SCALE GENOMIC DNA]</scope>
    <source>
        <strain evidence="4">s-10</strain>
    </source>
</reference>
<dbReference type="InterPro" id="IPR050249">
    <property type="entry name" value="Pseudomonas-type_ThrB"/>
</dbReference>
<feature type="domain" description="Aminoglycoside phosphotransferase" evidence="2">
    <location>
        <begin position="29"/>
        <end position="249"/>
    </location>
</feature>
<dbReference type="Pfam" id="PF01636">
    <property type="entry name" value="APH"/>
    <property type="match status" value="1"/>
</dbReference>
<dbReference type="Proteomes" id="UP000535491">
    <property type="component" value="Unassembled WGS sequence"/>
</dbReference>
<keyword evidence="3" id="KW-0808">Transferase</keyword>
<dbReference type="Gene3D" id="3.30.200.20">
    <property type="entry name" value="Phosphorylase Kinase, domain 1"/>
    <property type="match status" value="1"/>
</dbReference>
<dbReference type="GO" id="GO:0019202">
    <property type="term" value="F:amino acid kinase activity"/>
    <property type="evidence" value="ECO:0007669"/>
    <property type="project" value="TreeGrafter"/>
</dbReference>
<gene>
    <name evidence="3" type="ORF">H1191_01520</name>
</gene>
<protein>
    <submittedName>
        <fullName evidence="3">Phosphotransferase</fullName>
    </submittedName>
</protein>
<dbReference type="AlphaFoldDB" id="A0A7W2A7P4"/>
<dbReference type="InterPro" id="IPR011009">
    <property type="entry name" value="Kinase-like_dom_sf"/>
</dbReference>
<dbReference type="PANTHER" id="PTHR21064">
    <property type="entry name" value="AMINOGLYCOSIDE PHOSPHOTRANSFERASE DOMAIN-CONTAINING PROTEIN-RELATED"/>
    <property type="match status" value="1"/>
</dbReference>
<evidence type="ECO:0000259" key="2">
    <source>
        <dbReference type="Pfam" id="PF01636"/>
    </source>
</evidence>
<name>A0A7W2A7P4_9BACL</name>
<dbReference type="EMBL" id="JACEIQ010000001">
    <property type="protein sequence ID" value="MBA4492993.1"/>
    <property type="molecule type" value="Genomic_DNA"/>
</dbReference>
<organism evidence="3 4">
    <name type="scientific">Paenactinomyces guangxiensis</name>
    <dbReference type="NCBI Taxonomy" id="1490290"/>
    <lineage>
        <taxon>Bacteria</taxon>
        <taxon>Bacillati</taxon>
        <taxon>Bacillota</taxon>
        <taxon>Bacilli</taxon>
        <taxon>Bacillales</taxon>
        <taxon>Thermoactinomycetaceae</taxon>
        <taxon>Paenactinomyces</taxon>
    </lineage>
</organism>
<keyword evidence="4" id="KW-1185">Reference proteome</keyword>
<evidence type="ECO:0000256" key="1">
    <source>
        <dbReference type="ARBA" id="ARBA00038240"/>
    </source>
</evidence>
<sequence>MEQPIDLIKKEIIETIQLNLGVKVKSSQSISRGWLNFKWKLKTDQGVLFAKQYHPDRFTPKKLEDIKIALEIQAKLNHYGVACPKPYALDDTYLMQTPTGTCFVVMEFSEGELVGPGKVNVDQIYDLGKAAGYMHLVLSRFPKGKLFWIPSYEELLEKWDNHWTNAQLQQRSDRVLCALEKQKKLLDQIDMEYFKECRQGWAHWDLWVDNILFFPEKVAAILDFDRMKYVFPELDISRAILSCAFSPETGMNFEAVAAFLAGYNQYLPFPKKQLARSLRLSWCQESSWWITHDIEERSENPARFFEEIIWISDHWHELEEIFASV</sequence>
<proteinExistence type="inferred from homology"/>
<comment type="similarity">
    <text evidence="1">Belongs to the pseudomonas-type ThrB family.</text>
</comment>
<accession>A0A7W2A7P4</accession>
<dbReference type="Gene3D" id="3.90.1200.10">
    <property type="match status" value="1"/>
</dbReference>
<dbReference type="SUPFAM" id="SSF56112">
    <property type="entry name" value="Protein kinase-like (PK-like)"/>
    <property type="match status" value="1"/>
</dbReference>
<dbReference type="InterPro" id="IPR002575">
    <property type="entry name" value="Aminoglycoside_PTrfase"/>
</dbReference>
<dbReference type="RefSeq" id="WP_181750213.1">
    <property type="nucleotide sequence ID" value="NZ_JACEIQ010000001.1"/>
</dbReference>
<evidence type="ECO:0000313" key="3">
    <source>
        <dbReference type="EMBL" id="MBA4492993.1"/>
    </source>
</evidence>
<dbReference type="PANTHER" id="PTHR21064:SF6">
    <property type="entry name" value="AMINOGLYCOSIDE PHOSPHOTRANSFERASE DOMAIN-CONTAINING PROTEIN"/>
    <property type="match status" value="1"/>
</dbReference>
<comment type="caution">
    <text evidence="3">The sequence shown here is derived from an EMBL/GenBank/DDBJ whole genome shotgun (WGS) entry which is preliminary data.</text>
</comment>
<evidence type="ECO:0000313" key="4">
    <source>
        <dbReference type="Proteomes" id="UP000535491"/>
    </source>
</evidence>